<evidence type="ECO:0000313" key="2">
    <source>
        <dbReference type="EMBL" id="QIE90895.1"/>
    </source>
</evidence>
<accession>A0A6G6J689</accession>
<keyword evidence="2" id="KW-0540">Nuclease</keyword>
<keyword evidence="2" id="KW-0255">Endonuclease</keyword>
<dbReference type="InterPro" id="IPR044925">
    <property type="entry name" value="His-Me_finger_sf"/>
</dbReference>
<evidence type="ECO:0000313" key="3">
    <source>
        <dbReference type="Proteomes" id="UP000501063"/>
    </source>
</evidence>
<dbReference type="Gene3D" id="3.90.75.20">
    <property type="match status" value="1"/>
</dbReference>
<keyword evidence="2" id="KW-0378">Hydrolase</keyword>
<dbReference type="SUPFAM" id="SSF54060">
    <property type="entry name" value="His-Me finger endonucleases"/>
    <property type="match status" value="1"/>
</dbReference>
<dbReference type="GO" id="GO:0004519">
    <property type="term" value="F:endonuclease activity"/>
    <property type="evidence" value="ECO:0007669"/>
    <property type="project" value="UniProtKB-KW"/>
</dbReference>
<protein>
    <submittedName>
        <fullName evidence="2">HNH endonuclease</fullName>
    </submittedName>
</protein>
<evidence type="ECO:0000259" key="1">
    <source>
        <dbReference type="Pfam" id="PF13392"/>
    </source>
</evidence>
<proteinExistence type="predicted"/>
<sequence>MALATSQWPVWRTGCDVAAPLSQLAQDALARADKRLRHRIACRNRRPWSQGEIEQLRQRYADEPTERIAEDIGRSIQTIYKKARQLSLSKSAEFLKSQESRRLDGSEGVEFRFAEGHEPWNKGRKGFGSTGRMAETQFRPGSKPGNWRPVGSHRVSKDGYLQRKVTDTGYPPRDWIAVHTLLWEEHNGPVPAGHCLCFRDGNKQNIALDNLELITRAERMRRNTIHRYPPELKDAIRAVGKLKRTIREIEHEKQS</sequence>
<dbReference type="EMBL" id="CP049140">
    <property type="protein sequence ID" value="QIE90895.1"/>
    <property type="molecule type" value="Genomic_DNA"/>
</dbReference>
<dbReference type="RefSeq" id="WP_024762314.1">
    <property type="nucleotide sequence ID" value="NZ_CP049140.1"/>
</dbReference>
<reference evidence="2 3" key="1">
    <citation type="submission" date="2020-02" db="EMBL/GenBank/DDBJ databases">
        <title>Integrative conjugative elements (ICEs) and plasmids drive adaptation of Pseudomonas nitroreducens strain HBP1 to wastewater environment.</title>
        <authorList>
            <person name="Sentchilo V."/>
            <person name="Carraro N."/>
            <person name="Bertelli C."/>
            <person name="van der Meer J.R."/>
        </authorList>
    </citation>
    <scope>NUCLEOTIDE SEQUENCE [LARGE SCALE GENOMIC DNA]</scope>
    <source>
        <strain evidence="2 3">HBP1</strain>
    </source>
</reference>
<dbReference type="InterPro" id="IPR003615">
    <property type="entry name" value="HNH_nuc"/>
</dbReference>
<dbReference type="AlphaFoldDB" id="A0A6G6J689"/>
<gene>
    <name evidence="2" type="ORF">G5B91_14245</name>
</gene>
<name>A0A6G6J689_PSENT</name>
<feature type="domain" description="HNH nuclease" evidence="1">
    <location>
        <begin position="177"/>
        <end position="221"/>
    </location>
</feature>
<dbReference type="Pfam" id="PF13392">
    <property type="entry name" value="HNH_3"/>
    <property type="match status" value="1"/>
</dbReference>
<dbReference type="Proteomes" id="UP000501063">
    <property type="component" value="Chromosome"/>
</dbReference>
<dbReference type="KEGG" id="pnt:G5B91_14245"/>
<organism evidence="2 3">
    <name type="scientific">Pseudomonas nitroreducens</name>
    <dbReference type="NCBI Taxonomy" id="46680"/>
    <lineage>
        <taxon>Bacteria</taxon>
        <taxon>Pseudomonadati</taxon>
        <taxon>Pseudomonadota</taxon>
        <taxon>Gammaproteobacteria</taxon>
        <taxon>Pseudomonadales</taxon>
        <taxon>Pseudomonadaceae</taxon>
        <taxon>Pseudomonas</taxon>
    </lineage>
</organism>